<comment type="subunit">
    <text evidence="2">Interacts transiently with the RNA polymerase catalytic core formed by RpoA, RpoB, RpoC and RpoZ (2 alpha, 1 beta, 1 beta' and 1 omega subunit) to form the RNA polymerase holoenzyme that can initiate transcription.</text>
</comment>
<dbReference type="InterPro" id="IPR013325">
    <property type="entry name" value="RNA_pol_sigma_r2"/>
</dbReference>
<evidence type="ECO:0000259" key="6">
    <source>
        <dbReference type="Pfam" id="PF04542"/>
    </source>
</evidence>
<evidence type="ECO:0000313" key="9">
    <source>
        <dbReference type="EMBL" id="GAA1620488.1"/>
    </source>
</evidence>
<evidence type="ECO:0000259" key="8">
    <source>
        <dbReference type="Pfam" id="PF12680"/>
    </source>
</evidence>
<dbReference type="CDD" id="cd06171">
    <property type="entry name" value="Sigma70_r4"/>
    <property type="match status" value="1"/>
</dbReference>
<dbReference type="InterPro" id="IPR032710">
    <property type="entry name" value="NTF2-like_dom_sf"/>
</dbReference>
<evidence type="ECO:0000256" key="4">
    <source>
        <dbReference type="ARBA" id="ARBA00023082"/>
    </source>
</evidence>
<keyword evidence="5" id="KW-0804">Transcription</keyword>
<evidence type="ECO:0000313" key="10">
    <source>
        <dbReference type="Proteomes" id="UP001500393"/>
    </source>
</evidence>
<feature type="domain" description="RNA polymerase sigma factor 70 region 4 type 2" evidence="7">
    <location>
        <begin position="135"/>
        <end position="187"/>
    </location>
</feature>
<dbReference type="PANTHER" id="PTHR43133:SF65">
    <property type="entry name" value="ECF RNA POLYMERASE SIGMA FACTOR SIGG"/>
    <property type="match status" value="1"/>
</dbReference>
<dbReference type="Gene3D" id="1.10.1740.10">
    <property type="match status" value="1"/>
</dbReference>
<dbReference type="InterPro" id="IPR014305">
    <property type="entry name" value="RNA_pol_sigma-G_actinobac"/>
</dbReference>
<organism evidence="9 10">
    <name type="scientific">Kribbella sancticallisti</name>
    <dbReference type="NCBI Taxonomy" id="460087"/>
    <lineage>
        <taxon>Bacteria</taxon>
        <taxon>Bacillati</taxon>
        <taxon>Actinomycetota</taxon>
        <taxon>Actinomycetes</taxon>
        <taxon>Propionibacteriales</taxon>
        <taxon>Kribbellaceae</taxon>
        <taxon>Kribbella</taxon>
    </lineage>
</organism>
<keyword evidence="3" id="KW-0805">Transcription regulation</keyword>
<name>A0ABP4QVC4_9ACTN</name>
<dbReference type="Pfam" id="PF08281">
    <property type="entry name" value="Sigma70_r4_2"/>
    <property type="match status" value="1"/>
</dbReference>
<evidence type="ECO:0000256" key="2">
    <source>
        <dbReference type="ARBA" id="ARBA00011344"/>
    </source>
</evidence>
<dbReference type="Gene3D" id="3.10.450.50">
    <property type="match status" value="1"/>
</dbReference>
<dbReference type="Gene3D" id="1.10.10.10">
    <property type="entry name" value="Winged helix-like DNA-binding domain superfamily/Winged helix DNA-binding domain"/>
    <property type="match status" value="1"/>
</dbReference>
<dbReference type="InterPro" id="IPR039425">
    <property type="entry name" value="RNA_pol_sigma-70-like"/>
</dbReference>
<keyword evidence="10" id="KW-1185">Reference proteome</keyword>
<evidence type="ECO:0000256" key="3">
    <source>
        <dbReference type="ARBA" id="ARBA00023015"/>
    </source>
</evidence>
<dbReference type="Proteomes" id="UP001500393">
    <property type="component" value="Unassembled WGS sequence"/>
</dbReference>
<accession>A0ABP4QVC4</accession>
<dbReference type="InterPro" id="IPR007627">
    <property type="entry name" value="RNA_pol_sigma70_r2"/>
</dbReference>
<feature type="domain" description="SnoaL-like" evidence="8">
    <location>
        <begin position="210"/>
        <end position="296"/>
    </location>
</feature>
<dbReference type="NCBIfam" id="NF006089">
    <property type="entry name" value="PRK08241.1"/>
    <property type="match status" value="1"/>
</dbReference>
<comment type="caution">
    <text evidence="9">The sequence shown here is derived from an EMBL/GenBank/DDBJ whole genome shotgun (WGS) entry which is preliminary data.</text>
</comment>
<evidence type="ECO:0000256" key="5">
    <source>
        <dbReference type="ARBA" id="ARBA00023163"/>
    </source>
</evidence>
<dbReference type="InterPro" id="IPR037401">
    <property type="entry name" value="SnoaL-like"/>
</dbReference>
<dbReference type="InterPro" id="IPR013249">
    <property type="entry name" value="RNA_pol_sigma70_r4_t2"/>
</dbReference>
<reference evidence="10" key="1">
    <citation type="journal article" date="2019" name="Int. J. Syst. Evol. Microbiol.">
        <title>The Global Catalogue of Microorganisms (GCM) 10K type strain sequencing project: providing services to taxonomists for standard genome sequencing and annotation.</title>
        <authorList>
            <consortium name="The Broad Institute Genomics Platform"/>
            <consortium name="The Broad Institute Genome Sequencing Center for Infectious Disease"/>
            <person name="Wu L."/>
            <person name="Ma J."/>
        </authorList>
    </citation>
    <scope>NUCLEOTIDE SEQUENCE [LARGE SCALE GENOMIC DNA]</scope>
    <source>
        <strain evidence="10">JCM 14969</strain>
    </source>
</reference>
<evidence type="ECO:0000256" key="1">
    <source>
        <dbReference type="ARBA" id="ARBA00010641"/>
    </source>
</evidence>
<dbReference type="SUPFAM" id="SSF54427">
    <property type="entry name" value="NTF2-like"/>
    <property type="match status" value="1"/>
</dbReference>
<dbReference type="Pfam" id="PF04542">
    <property type="entry name" value="Sigma70_r2"/>
    <property type="match status" value="1"/>
</dbReference>
<comment type="similarity">
    <text evidence="1">Belongs to the sigma-70 factor family. ECF subfamily.</text>
</comment>
<dbReference type="SUPFAM" id="SSF88946">
    <property type="entry name" value="Sigma2 domain of RNA polymerase sigma factors"/>
    <property type="match status" value="1"/>
</dbReference>
<evidence type="ECO:0000259" key="7">
    <source>
        <dbReference type="Pfam" id="PF08281"/>
    </source>
</evidence>
<dbReference type="SUPFAM" id="SSF88659">
    <property type="entry name" value="Sigma3 and sigma4 domains of RNA polymerase sigma factors"/>
    <property type="match status" value="1"/>
</dbReference>
<feature type="domain" description="RNA polymerase sigma-70 region 2" evidence="6">
    <location>
        <begin position="18"/>
        <end position="83"/>
    </location>
</feature>
<dbReference type="NCBIfam" id="TIGR02937">
    <property type="entry name" value="sigma70-ECF"/>
    <property type="match status" value="1"/>
</dbReference>
<dbReference type="PANTHER" id="PTHR43133">
    <property type="entry name" value="RNA POLYMERASE ECF-TYPE SIGMA FACTO"/>
    <property type="match status" value="1"/>
</dbReference>
<dbReference type="Pfam" id="PF12680">
    <property type="entry name" value="SnoaL_2"/>
    <property type="match status" value="1"/>
</dbReference>
<dbReference type="NCBIfam" id="TIGR02960">
    <property type="entry name" value="SigX5"/>
    <property type="match status" value="1"/>
</dbReference>
<proteinExistence type="inferred from homology"/>
<dbReference type="InterPro" id="IPR013324">
    <property type="entry name" value="RNA_pol_sigma_r3/r4-like"/>
</dbReference>
<dbReference type="EMBL" id="BAAAOS010000077">
    <property type="protein sequence ID" value="GAA1620488.1"/>
    <property type="molecule type" value="Genomic_DNA"/>
</dbReference>
<dbReference type="InterPro" id="IPR036388">
    <property type="entry name" value="WH-like_DNA-bd_sf"/>
</dbReference>
<dbReference type="RefSeq" id="WP_344222737.1">
    <property type="nucleotide sequence ID" value="NZ_BAAAOS010000077.1"/>
</dbReference>
<protein>
    <submittedName>
        <fullName evidence="9">Sigma-70 family RNA polymerase sigma factor</fullName>
    </submittedName>
</protein>
<gene>
    <name evidence="9" type="ORF">GCM10009789_87600</name>
</gene>
<dbReference type="InterPro" id="IPR014284">
    <property type="entry name" value="RNA_pol_sigma-70_dom"/>
</dbReference>
<keyword evidence="4" id="KW-0731">Sigma factor</keyword>
<sequence>MPADLVSPAAGEFARLAEPLRGELLAHCYRVLGSVHDADDAVQETFVRAWQAYDRFDGRSSLRTWLYTIATRACLRALEQSKRRPLPSGIGSATDDPNAPIGAAAGDVPWLEPFPTGRDRADPADVSERKADVRLAFAATLQLLPARQRVALLLREVLDWSAAEIADPLQTTPAGVNSLLQRARATLSQVQAQDVAEPDESSLRCILDIYVRAFEQADVDALRQVLTKDAVWEMPPYATWFTGRHRVVEFLRTRAGSPGDEIMVPTEANGQPAFACYQRSAADSRFEAHAIQVLTVTSAGISSITSFMRPQLFPVFGLPEMLTQTDGAVR</sequence>